<evidence type="ECO:0000313" key="6">
    <source>
        <dbReference type="EMBL" id="KAI7743299.1"/>
    </source>
</evidence>
<dbReference type="InterPro" id="IPR005172">
    <property type="entry name" value="CRC"/>
</dbReference>
<feature type="domain" description="CRC" evidence="5">
    <location>
        <begin position="254"/>
        <end position="329"/>
    </location>
</feature>
<feature type="non-terminal residue" evidence="6">
    <location>
        <position position="1"/>
    </location>
</feature>
<dbReference type="PROSITE" id="PS51634">
    <property type="entry name" value="CRC"/>
    <property type="match status" value="1"/>
</dbReference>
<proteinExistence type="inferred from homology"/>
<evidence type="ECO:0000256" key="2">
    <source>
        <dbReference type="ARBA" id="ARBA00007267"/>
    </source>
</evidence>
<dbReference type="EMBL" id="JAMZMK010007749">
    <property type="protein sequence ID" value="KAI7743299.1"/>
    <property type="molecule type" value="Genomic_DNA"/>
</dbReference>
<dbReference type="AlphaFoldDB" id="A0AAD5CMG5"/>
<evidence type="ECO:0000256" key="4">
    <source>
        <dbReference type="SAM" id="MobiDB-lite"/>
    </source>
</evidence>
<evidence type="ECO:0000259" key="5">
    <source>
        <dbReference type="PROSITE" id="PS51634"/>
    </source>
</evidence>
<evidence type="ECO:0000256" key="3">
    <source>
        <dbReference type="ARBA" id="ARBA00023242"/>
    </source>
</evidence>
<keyword evidence="7" id="KW-1185">Reference proteome</keyword>
<feature type="compositionally biased region" description="Polar residues" evidence="4">
    <location>
        <begin position="127"/>
        <end position="147"/>
    </location>
</feature>
<organism evidence="6 7">
    <name type="scientific">Ambrosia artemisiifolia</name>
    <name type="common">Common ragweed</name>
    <dbReference type="NCBI Taxonomy" id="4212"/>
    <lineage>
        <taxon>Eukaryota</taxon>
        <taxon>Viridiplantae</taxon>
        <taxon>Streptophyta</taxon>
        <taxon>Embryophyta</taxon>
        <taxon>Tracheophyta</taxon>
        <taxon>Spermatophyta</taxon>
        <taxon>Magnoliopsida</taxon>
        <taxon>eudicotyledons</taxon>
        <taxon>Gunneridae</taxon>
        <taxon>Pentapetalae</taxon>
        <taxon>asterids</taxon>
        <taxon>campanulids</taxon>
        <taxon>Asterales</taxon>
        <taxon>Asteraceae</taxon>
        <taxon>Asteroideae</taxon>
        <taxon>Heliantheae alliance</taxon>
        <taxon>Heliantheae</taxon>
        <taxon>Ambrosia</taxon>
    </lineage>
</organism>
<dbReference type="PANTHER" id="PTHR46159:SF6">
    <property type="entry name" value="OS12G0605300 PROTEIN"/>
    <property type="match status" value="1"/>
</dbReference>
<evidence type="ECO:0000256" key="1">
    <source>
        <dbReference type="ARBA" id="ARBA00004123"/>
    </source>
</evidence>
<name>A0AAD5CMG5_AMBAR</name>
<protein>
    <recommendedName>
        <fullName evidence="5">CRC domain-containing protein</fullName>
    </recommendedName>
</protein>
<gene>
    <name evidence="6" type="ORF">M8C21_030713</name>
</gene>
<dbReference type="Proteomes" id="UP001206925">
    <property type="component" value="Unassembled WGS sequence"/>
</dbReference>
<dbReference type="Pfam" id="PF03638">
    <property type="entry name" value="TCR"/>
    <property type="match status" value="1"/>
</dbReference>
<reference evidence="6" key="1">
    <citation type="submission" date="2022-06" db="EMBL/GenBank/DDBJ databases">
        <title>Uncovering the hologenomic basis of an extraordinary plant invasion.</title>
        <authorList>
            <person name="Bieker V.C."/>
            <person name="Martin M.D."/>
            <person name="Gilbert T."/>
            <person name="Hodgins K."/>
            <person name="Battlay P."/>
            <person name="Petersen B."/>
            <person name="Wilson J."/>
        </authorList>
    </citation>
    <scope>NUCLEOTIDE SEQUENCE</scope>
    <source>
        <strain evidence="6">AA19_3_7</strain>
        <tissue evidence="6">Leaf</tissue>
    </source>
</reference>
<dbReference type="PANTHER" id="PTHR46159">
    <property type="entry name" value="PROTEIN TESMIN/TSO1-LIKE CXC 2"/>
    <property type="match status" value="1"/>
</dbReference>
<dbReference type="SMART" id="SM01114">
    <property type="entry name" value="CXC"/>
    <property type="match status" value="1"/>
</dbReference>
<accession>A0AAD5CMG5</accession>
<dbReference type="InterPro" id="IPR044522">
    <property type="entry name" value="TSO1-like"/>
</dbReference>
<dbReference type="GO" id="GO:0003700">
    <property type="term" value="F:DNA-binding transcription factor activity"/>
    <property type="evidence" value="ECO:0007669"/>
    <property type="project" value="InterPro"/>
</dbReference>
<comment type="similarity">
    <text evidence="2">Belongs to the lin-54 family.</text>
</comment>
<keyword evidence="3" id="KW-0539">Nucleus</keyword>
<comment type="caution">
    <text evidence="6">The sequence shown here is derived from an EMBL/GenBank/DDBJ whole genome shotgun (WGS) entry which is preliminary data.</text>
</comment>
<dbReference type="GO" id="GO:0005634">
    <property type="term" value="C:nucleus"/>
    <property type="evidence" value="ECO:0007669"/>
    <property type="project" value="UniProtKB-SubCell"/>
</dbReference>
<dbReference type="InterPro" id="IPR033467">
    <property type="entry name" value="Tesmin/TSO1-like_CXC"/>
</dbReference>
<feature type="region of interest" description="Disordered" evidence="4">
    <location>
        <begin position="115"/>
        <end position="147"/>
    </location>
</feature>
<evidence type="ECO:0000313" key="7">
    <source>
        <dbReference type="Proteomes" id="UP001206925"/>
    </source>
</evidence>
<sequence length="329" mass="36779">MLQAMHVTWLSYLRYLRNLGTLTPPMPTLKREAAEAKERGKRRDGVYEHGQSIEWANVGCSSDCRCLGCENKFGKRTDFNVCNETIHETVENEMQSIGSGFPLHEFNNSHYSTPSTPVQQLGHENDPSTTGSYIPSPGSANSNTMLGTSRGDFEMVTSYQQAYLGAFMNQFTPPDTTHFEARHLNSVMNIPPTMDLPNSSTPSGSYFSAINRTGSLMNPVNEFGWPEVMNSNEKPNFGTRLDFTRMNSDSINGGKKPCRCKKSKCLKLYCECFAAGWYCDETCSCQECFNSPDFEDTVEETRKLIESKNPVAFSSKIRSSVESPTSQNV</sequence>
<comment type="subcellular location">
    <subcellularLocation>
        <location evidence="1">Nucleus</location>
    </subcellularLocation>
</comment>